<dbReference type="Gene3D" id="1.10.10.10">
    <property type="entry name" value="Winged helix-like DNA-binding domain superfamily/Winged helix DNA-binding domain"/>
    <property type="match status" value="1"/>
</dbReference>
<accession>A0A839AF97</accession>
<dbReference type="InterPro" id="IPR000792">
    <property type="entry name" value="Tscrpt_reg_LuxR_C"/>
</dbReference>
<organism evidence="5 6">
    <name type="scientific">Stappia albiluteola</name>
    <dbReference type="NCBI Taxonomy" id="2758565"/>
    <lineage>
        <taxon>Bacteria</taxon>
        <taxon>Pseudomonadati</taxon>
        <taxon>Pseudomonadota</taxon>
        <taxon>Alphaproteobacteria</taxon>
        <taxon>Hyphomicrobiales</taxon>
        <taxon>Stappiaceae</taxon>
        <taxon>Stappia</taxon>
    </lineage>
</organism>
<dbReference type="InterPro" id="IPR011006">
    <property type="entry name" value="CheY-like_superfamily"/>
</dbReference>
<dbReference type="SUPFAM" id="SSF46894">
    <property type="entry name" value="C-terminal effector domain of the bipartite response regulators"/>
    <property type="match status" value="1"/>
</dbReference>
<dbReference type="InterPro" id="IPR050595">
    <property type="entry name" value="Bact_response_regulator"/>
</dbReference>
<evidence type="ECO:0000259" key="4">
    <source>
        <dbReference type="PROSITE" id="PS50110"/>
    </source>
</evidence>
<dbReference type="RefSeq" id="WP_182166411.1">
    <property type="nucleotide sequence ID" value="NZ_JACFXV010000061.1"/>
</dbReference>
<dbReference type="InterPro" id="IPR016032">
    <property type="entry name" value="Sig_transdc_resp-reg_C-effctor"/>
</dbReference>
<dbReference type="PANTHER" id="PTHR44591:SF19">
    <property type="entry name" value="TWO-COMPONENT RESPONSE REGULATOR-RELATED"/>
    <property type="match status" value="1"/>
</dbReference>
<proteinExistence type="predicted"/>
<gene>
    <name evidence="5" type="ORF">H2509_14320</name>
</gene>
<dbReference type="Pfam" id="PF00072">
    <property type="entry name" value="Response_reg"/>
    <property type="match status" value="1"/>
</dbReference>
<dbReference type="PROSITE" id="PS50110">
    <property type="entry name" value="RESPONSE_REGULATORY"/>
    <property type="match status" value="1"/>
</dbReference>
<comment type="caution">
    <text evidence="5">The sequence shown here is derived from an EMBL/GenBank/DDBJ whole genome shotgun (WGS) entry which is preliminary data.</text>
</comment>
<sequence length="328" mass="35918">MRPRIMFVDDEVRILTALQRHLAATGVKWELHFESDPRVALETAIRERPDVVVCDMRMPVMDGISLLAAMRDGGVHASAIMLTGSNELAVATAAINEAGVFRFFTKPCPPEALVKGIKEALEHREQARAASSGEAEFKPFELVTAGVFVIDGEAHVDYANPAALEMMLTGNSVRTVGDGRLRLSGETGKPIDLEPLIRDLLESGGETQFGLARKEAIHPFSVTMRRFDDRDKIVVIMTDPQRVDPPSASVIGQVLRLTRSEAALVRQLALGLSVTEAAEACELSVQSARTYLKRIYQKTRTNRQSDLMRLVYSAFPSHLALRGPGGDA</sequence>
<dbReference type="SMART" id="SM00448">
    <property type="entry name" value="REC"/>
    <property type="match status" value="1"/>
</dbReference>
<evidence type="ECO:0000256" key="3">
    <source>
        <dbReference type="PROSITE-ProRule" id="PRU00169"/>
    </source>
</evidence>
<protein>
    <submittedName>
        <fullName evidence="5">Response regulator</fullName>
    </submittedName>
</protein>
<dbReference type="GO" id="GO:0003677">
    <property type="term" value="F:DNA binding"/>
    <property type="evidence" value="ECO:0007669"/>
    <property type="project" value="UniProtKB-KW"/>
</dbReference>
<dbReference type="PANTHER" id="PTHR44591">
    <property type="entry name" value="STRESS RESPONSE REGULATOR PROTEIN 1"/>
    <property type="match status" value="1"/>
</dbReference>
<keyword evidence="2" id="KW-0238">DNA-binding</keyword>
<evidence type="ECO:0000256" key="2">
    <source>
        <dbReference type="ARBA" id="ARBA00023125"/>
    </source>
</evidence>
<dbReference type="SMART" id="SM00421">
    <property type="entry name" value="HTH_LUXR"/>
    <property type="match status" value="1"/>
</dbReference>
<dbReference type="GO" id="GO:0006355">
    <property type="term" value="P:regulation of DNA-templated transcription"/>
    <property type="evidence" value="ECO:0007669"/>
    <property type="project" value="InterPro"/>
</dbReference>
<feature type="domain" description="Response regulatory" evidence="4">
    <location>
        <begin position="4"/>
        <end position="121"/>
    </location>
</feature>
<dbReference type="GO" id="GO:0000160">
    <property type="term" value="P:phosphorelay signal transduction system"/>
    <property type="evidence" value="ECO:0007669"/>
    <property type="project" value="InterPro"/>
</dbReference>
<evidence type="ECO:0000313" key="5">
    <source>
        <dbReference type="EMBL" id="MBA5778301.1"/>
    </source>
</evidence>
<keyword evidence="1 3" id="KW-0597">Phosphoprotein</keyword>
<dbReference type="InterPro" id="IPR001789">
    <property type="entry name" value="Sig_transdc_resp-reg_receiver"/>
</dbReference>
<evidence type="ECO:0000256" key="1">
    <source>
        <dbReference type="ARBA" id="ARBA00022553"/>
    </source>
</evidence>
<reference evidence="5 6" key="1">
    <citation type="submission" date="2020-07" db="EMBL/GenBank/DDBJ databases">
        <title>Stappia sp., F7233, whole genome shotgun sequencing project.</title>
        <authorList>
            <person name="Jiang S."/>
            <person name="Liu Z.W."/>
            <person name="Du Z.J."/>
        </authorList>
    </citation>
    <scope>NUCLEOTIDE SEQUENCE [LARGE SCALE GENOMIC DNA]</scope>
    <source>
        <strain evidence="5 6">F7233</strain>
    </source>
</reference>
<dbReference type="SUPFAM" id="SSF52172">
    <property type="entry name" value="CheY-like"/>
    <property type="match status" value="1"/>
</dbReference>
<keyword evidence="6" id="KW-1185">Reference proteome</keyword>
<feature type="modified residue" description="4-aspartylphosphate" evidence="3">
    <location>
        <position position="55"/>
    </location>
</feature>
<dbReference type="Proteomes" id="UP000541109">
    <property type="component" value="Unassembled WGS sequence"/>
</dbReference>
<evidence type="ECO:0000313" key="6">
    <source>
        <dbReference type="Proteomes" id="UP000541109"/>
    </source>
</evidence>
<name>A0A839AF97_9HYPH</name>
<dbReference type="InterPro" id="IPR036388">
    <property type="entry name" value="WH-like_DNA-bd_sf"/>
</dbReference>
<dbReference type="Gene3D" id="3.40.50.2300">
    <property type="match status" value="1"/>
</dbReference>
<dbReference type="AlphaFoldDB" id="A0A839AF97"/>
<dbReference type="EMBL" id="JACFXV010000061">
    <property type="protein sequence ID" value="MBA5778301.1"/>
    <property type="molecule type" value="Genomic_DNA"/>
</dbReference>